<reference evidence="2" key="1">
    <citation type="journal article" date="2019" name="Int. J. Syst. Evol. Microbiol.">
        <title>The Global Catalogue of Microorganisms (GCM) 10K type strain sequencing project: providing services to taxonomists for standard genome sequencing and annotation.</title>
        <authorList>
            <consortium name="The Broad Institute Genomics Platform"/>
            <consortium name="The Broad Institute Genome Sequencing Center for Infectious Disease"/>
            <person name="Wu L."/>
            <person name="Ma J."/>
        </authorList>
    </citation>
    <scope>NUCLEOTIDE SEQUENCE [LARGE SCALE GENOMIC DNA]</scope>
    <source>
        <strain evidence="2">CECT 7184</strain>
    </source>
</reference>
<gene>
    <name evidence="1" type="ORF">QW060_13330</name>
</gene>
<keyword evidence="2" id="KW-1185">Reference proteome</keyword>
<accession>A0ABT8CX05</accession>
<organism evidence="1 2">
    <name type="scientific">Paenimyroides ceti</name>
    <dbReference type="NCBI Taxonomy" id="395087"/>
    <lineage>
        <taxon>Bacteria</taxon>
        <taxon>Pseudomonadati</taxon>
        <taxon>Bacteroidota</taxon>
        <taxon>Flavobacteriia</taxon>
        <taxon>Flavobacteriales</taxon>
        <taxon>Flavobacteriaceae</taxon>
        <taxon>Paenimyroides</taxon>
    </lineage>
</organism>
<dbReference type="Gene3D" id="3.40.30.10">
    <property type="entry name" value="Glutaredoxin"/>
    <property type="match status" value="1"/>
</dbReference>
<sequence length="220" mass="25083">MKKTLLFIALFVVPIMVYLFFASGVNSFVKLPTLTKNVPEISSAWTTSANHNIQLKDKITVLGFSGDLTREAKVNIANLCHEIYTKNKKYADFQVVYVVPHGNEAEVAELIKTLSRDADLSSWFFVFADKEDIKEYYNKLQLKGSLNANTGTPYAYLIDKELNLRGRKGKNKKGDEEYKEGYYTISPADLHNEMEDDVKVILAEYRFALKKNYKIENAAN</sequence>
<dbReference type="RefSeq" id="WP_290363970.1">
    <property type="nucleotide sequence ID" value="NZ_JAUFQU010000001.1"/>
</dbReference>
<evidence type="ECO:0000313" key="1">
    <source>
        <dbReference type="EMBL" id="MDN3708087.1"/>
    </source>
</evidence>
<proteinExistence type="predicted"/>
<dbReference type="EMBL" id="JAUFQU010000001">
    <property type="protein sequence ID" value="MDN3708087.1"/>
    <property type="molecule type" value="Genomic_DNA"/>
</dbReference>
<protein>
    <submittedName>
        <fullName evidence="1">Uncharacterized protein</fullName>
    </submittedName>
</protein>
<evidence type="ECO:0000313" key="2">
    <source>
        <dbReference type="Proteomes" id="UP001242368"/>
    </source>
</evidence>
<dbReference type="Proteomes" id="UP001242368">
    <property type="component" value="Unassembled WGS sequence"/>
</dbReference>
<name>A0ABT8CX05_9FLAO</name>
<comment type="caution">
    <text evidence="1">The sequence shown here is derived from an EMBL/GenBank/DDBJ whole genome shotgun (WGS) entry which is preliminary data.</text>
</comment>